<sequence>MFSNLHIRRIFTRTRDTINEEREVKVIDEFLNTYRESHHGIAAS</sequence>
<evidence type="ECO:0000313" key="1">
    <source>
        <dbReference type="EMBL" id="SCC28117.1"/>
    </source>
</evidence>
<protein>
    <submittedName>
        <fullName evidence="1">Uncharacterized protein</fullName>
    </submittedName>
</protein>
<proteinExistence type="predicted"/>
<evidence type="ECO:0000313" key="2">
    <source>
        <dbReference type="Proteomes" id="UP000195728"/>
    </source>
</evidence>
<dbReference type="AlphaFoldDB" id="A0AB37YR22"/>
<accession>A0AB37YR22</accession>
<reference evidence="1 2" key="1">
    <citation type="submission" date="2016-08" db="EMBL/GenBank/DDBJ databases">
        <authorList>
            <person name="Loux V."/>
            <person name="Rue O."/>
        </authorList>
    </citation>
    <scope>NUCLEOTIDE SEQUENCE [LARGE SCALE GENOMIC DNA]</scope>
    <source>
        <strain evidence="1 2">WSBC_10311</strain>
    </source>
</reference>
<comment type="caution">
    <text evidence="1">The sequence shown here is derived from an EMBL/GenBank/DDBJ whole genome shotgun (WGS) entry which is preliminary data.</text>
</comment>
<gene>
    <name evidence="1" type="ORF">BC10311_02390</name>
</gene>
<dbReference type="Proteomes" id="UP000195728">
    <property type="component" value="Unassembled WGS sequence"/>
</dbReference>
<name>A0AB37YR22_9BACI</name>
<dbReference type="EMBL" id="FMBG01000012">
    <property type="protein sequence ID" value="SCC28117.1"/>
    <property type="molecule type" value="Genomic_DNA"/>
</dbReference>
<organism evidence="1 2">
    <name type="scientific">Bacillus wiedmannii</name>
    <dbReference type="NCBI Taxonomy" id="1890302"/>
    <lineage>
        <taxon>Bacteria</taxon>
        <taxon>Bacillati</taxon>
        <taxon>Bacillota</taxon>
        <taxon>Bacilli</taxon>
        <taxon>Bacillales</taxon>
        <taxon>Bacillaceae</taxon>
        <taxon>Bacillus</taxon>
        <taxon>Bacillus cereus group</taxon>
    </lineage>
</organism>